<gene>
    <name evidence="1" type="ORF">LC586_25440</name>
</gene>
<organism evidence="1 2">
    <name type="scientific">Nostoc favosum CHAB5714</name>
    <dbReference type="NCBI Taxonomy" id="2780399"/>
    <lineage>
        <taxon>Bacteria</taxon>
        <taxon>Bacillati</taxon>
        <taxon>Cyanobacteriota</taxon>
        <taxon>Cyanophyceae</taxon>
        <taxon>Nostocales</taxon>
        <taxon>Nostocaceae</taxon>
        <taxon>Nostoc</taxon>
        <taxon>Nostoc favosum</taxon>
    </lineage>
</organism>
<sequence>MKKIPMLRSFDYFDLPRQRLAQVAQYKFAQLSITHLVERSRSVWQRSRNQRLW</sequence>
<dbReference type="EMBL" id="JAIVFQ010000050">
    <property type="protein sequence ID" value="MCC5602441.1"/>
    <property type="molecule type" value="Genomic_DNA"/>
</dbReference>
<dbReference type="Proteomes" id="UP001199525">
    <property type="component" value="Unassembled WGS sequence"/>
</dbReference>
<evidence type="ECO:0000313" key="1">
    <source>
        <dbReference type="EMBL" id="MCC5602441.1"/>
    </source>
</evidence>
<comment type="caution">
    <text evidence="1">The sequence shown here is derived from an EMBL/GenBank/DDBJ whole genome shotgun (WGS) entry which is preliminary data.</text>
</comment>
<reference evidence="1 2" key="1">
    <citation type="journal article" date="2021" name="Microorganisms">
        <title>Genome Evolution of Filamentous Cyanobacterium Nostoc Species: From Facultative Symbiosis to Free Living.</title>
        <authorList>
            <person name="Huo D."/>
            <person name="Li H."/>
            <person name="Cai F."/>
            <person name="Guo X."/>
            <person name="Qiao Z."/>
            <person name="Wang W."/>
            <person name="Yu G."/>
            <person name="Li R."/>
        </authorList>
    </citation>
    <scope>NUCLEOTIDE SEQUENCE [LARGE SCALE GENOMIC DNA]</scope>
    <source>
        <strain evidence="1 2">CHAB 5714</strain>
    </source>
</reference>
<proteinExistence type="predicted"/>
<accession>A0ABS8IEZ2</accession>
<keyword evidence="2" id="KW-1185">Reference proteome</keyword>
<name>A0ABS8IEZ2_9NOSO</name>
<protein>
    <submittedName>
        <fullName evidence="1">Uncharacterized protein</fullName>
    </submittedName>
</protein>
<evidence type="ECO:0000313" key="2">
    <source>
        <dbReference type="Proteomes" id="UP001199525"/>
    </source>
</evidence>